<dbReference type="GO" id="GO:0004402">
    <property type="term" value="F:histone acetyltransferase activity"/>
    <property type="evidence" value="ECO:0007669"/>
    <property type="project" value="TreeGrafter"/>
</dbReference>
<protein>
    <recommendedName>
        <fullName evidence="2">Something about silencing protein 4 domain-containing protein</fullName>
    </recommendedName>
</protein>
<evidence type="ECO:0000256" key="1">
    <source>
        <dbReference type="SAM" id="MobiDB-lite"/>
    </source>
</evidence>
<dbReference type="RefSeq" id="XP_018126478.2">
    <property type="nucleotide sequence ID" value="XM_018278563.2"/>
</dbReference>
<gene>
    <name evidence="3" type="ORF">VE01_09147</name>
</gene>
<feature type="compositionally biased region" description="Polar residues" evidence="1">
    <location>
        <begin position="1"/>
        <end position="10"/>
    </location>
</feature>
<dbReference type="STRING" id="342668.A0A1B8GA71"/>
<dbReference type="Pfam" id="PF15460">
    <property type="entry name" value="SAS4"/>
    <property type="match status" value="1"/>
</dbReference>
<feature type="region of interest" description="Disordered" evidence="1">
    <location>
        <begin position="455"/>
        <end position="474"/>
    </location>
</feature>
<proteinExistence type="predicted"/>
<dbReference type="InterPro" id="IPR029184">
    <property type="entry name" value="Sas4_dom"/>
</dbReference>
<dbReference type="AlphaFoldDB" id="A0A1B8GA71"/>
<feature type="region of interest" description="Disordered" evidence="1">
    <location>
        <begin position="1"/>
        <end position="173"/>
    </location>
</feature>
<dbReference type="InterPro" id="IPR038988">
    <property type="entry name" value="Sas4"/>
</dbReference>
<dbReference type="PANTHER" id="PTHR38422">
    <property type="entry name" value="SOMETHING ABOUT SILENCING PROTEIN 4"/>
    <property type="match status" value="1"/>
</dbReference>
<dbReference type="GO" id="GO:0033255">
    <property type="term" value="C:SAS acetyltransferase complex"/>
    <property type="evidence" value="ECO:0007669"/>
    <property type="project" value="InterPro"/>
</dbReference>
<dbReference type="EMBL" id="KV460262">
    <property type="protein sequence ID" value="OBT92745.2"/>
    <property type="molecule type" value="Genomic_DNA"/>
</dbReference>
<feature type="region of interest" description="Disordered" evidence="1">
    <location>
        <begin position="207"/>
        <end position="232"/>
    </location>
</feature>
<accession>A0A1B8GA71</accession>
<dbReference type="PANTHER" id="PTHR38422:SF1">
    <property type="entry name" value="SOMETHING ABOUT SILENCING PROTEIN 4"/>
    <property type="match status" value="1"/>
</dbReference>
<name>A0A1B8GA71_9PEZI</name>
<feature type="domain" description="Something about silencing protein 4" evidence="2">
    <location>
        <begin position="273"/>
        <end position="368"/>
    </location>
</feature>
<feature type="compositionally biased region" description="Acidic residues" evidence="1">
    <location>
        <begin position="379"/>
        <end position="396"/>
    </location>
</feature>
<feature type="region of interest" description="Disordered" evidence="1">
    <location>
        <begin position="368"/>
        <end position="429"/>
    </location>
</feature>
<organism evidence="3 4">
    <name type="scientific">Pseudogymnoascus verrucosus</name>
    <dbReference type="NCBI Taxonomy" id="342668"/>
    <lineage>
        <taxon>Eukaryota</taxon>
        <taxon>Fungi</taxon>
        <taxon>Dikarya</taxon>
        <taxon>Ascomycota</taxon>
        <taxon>Pezizomycotina</taxon>
        <taxon>Leotiomycetes</taxon>
        <taxon>Thelebolales</taxon>
        <taxon>Thelebolaceae</taxon>
        <taxon>Pseudogymnoascus</taxon>
    </lineage>
</organism>
<keyword evidence="4" id="KW-1185">Reference proteome</keyword>
<dbReference type="GeneID" id="28842533"/>
<feature type="region of interest" description="Disordered" evidence="1">
    <location>
        <begin position="482"/>
        <end position="514"/>
    </location>
</feature>
<feature type="compositionally biased region" description="Basic and acidic residues" evidence="1">
    <location>
        <begin position="487"/>
        <end position="499"/>
    </location>
</feature>
<reference evidence="4" key="2">
    <citation type="journal article" date="2018" name="Nat. Commun.">
        <title>Extreme sensitivity to ultraviolet light in the fungal pathogen causing white-nose syndrome of bats.</title>
        <authorList>
            <person name="Palmer J.M."/>
            <person name="Drees K.P."/>
            <person name="Foster J.T."/>
            <person name="Lindner D.L."/>
        </authorList>
    </citation>
    <scope>NUCLEOTIDE SEQUENCE [LARGE SCALE GENOMIC DNA]</scope>
    <source>
        <strain evidence="4">UAMH 10579</strain>
    </source>
</reference>
<feature type="compositionally biased region" description="Polar residues" evidence="1">
    <location>
        <begin position="207"/>
        <end position="225"/>
    </location>
</feature>
<evidence type="ECO:0000313" key="3">
    <source>
        <dbReference type="EMBL" id="OBT92745.2"/>
    </source>
</evidence>
<reference evidence="3 4" key="1">
    <citation type="submission" date="2016-03" db="EMBL/GenBank/DDBJ databases">
        <title>Comparative genomics of Pseudogymnoascus destructans, the fungus causing white-nose syndrome of bats.</title>
        <authorList>
            <person name="Palmer J.M."/>
            <person name="Drees K.P."/>
            <person name="Foster J.T."/>
            <person name="Lindner D.L."/>
        </authorList>
    </citation>
    <scope>NUCLEOTIDE SEQUENCE [LARGE SCALE GENOMIC DNA]</scope>
    <source>
        <strain evidence="3 4">UAMH 10579</strain>
    </source>
</reference>
<feature type="compositionally biased region" description="Basic and acidic residues" evidence="1">
    <location>
        <begin position="122"/>
        <end position="173"/>
    </location>
</feature>
<sequence length="514" mass="58579">MIIETCTTDGRPQFMATHPAPSRPSRRPRGVAPSESELNVYPPRDHITVDTKPVKKTLKRPRRLSEAEQQQQQHDHFGLKKSRFATIEDARPRAQQPRKLAVAKPTNTPTAAKPETAQRQTRNKEEDTTEERVLPRYAEKASNGIKHELERLQPGGKDTKSSETRKLRSQEGTRFKSELASYFPDYDVVIGNEAAEETHSIDAGTSIIISDSNPPTQQKLPSNSSPKKKQLENGAGKMAYKDFSDSLFYDLYQAQKVDFTFLDRHTKTNPQSDPLPDSYYDIPHRRGKRLEMSIRNSEKGRAQHEKDQVARLLEGLQGHDWLKVMGVSGITESKKKEFEPAREHFIKGCQGILDKFRSWKDEEKRRKLEKDKALAEAAQEGEDESEESDGDPPDYSDVDHAAAMQLHEEAIARSAPHTSTKRKAEKRAKVEFEELPMDRVEKEFKSFYKKPHLRQAALGKQRKSGRSVSAWGHPIPEVSEVDFDLPEELKEEAAKDTTARRKRRVRRESLSKAG</sequence>
<feature type="compositionally biased region" description="Basic and acidic residues" evidence="1">
    <location>
        <begin position="43"/>
        <end position="53"/>
    </location>
</feature>
<evidence type="ECO:0000259" key="2">
    <source>
        <dbReference type="Pfam" id="PF15460"/>
    </source>
</evidence>
<evidence type="ECO:0000313" key="4">
    <source>
        <dbReference type="Proteomes" id="UP000091956"/>
    </source>
</evidence>
<dbReference type="Proteomes" id="UP000091956">
    <property type="component" value="Unassembled WGS sequence"/>
</dbReference>